<sequence length="387" mass="42328">MPEPGAPLIVLGAGTPWDGVPGTDRRMAAELLRHARVLWVDPAFSVVTRHGLRQGTARRFGPSLDEPEPGLIRLRPVAPPLHTRRRVRPATRAVLRAQIDHALRRLGERPYAVIDSRMGRMLSGWEPGVRRILYGTDDFVGGAELMGGDPDEVRRDERASLDDADLVLAVSPTLADRWRGLGARDVRLLPNGVSPLPVAAPRESTLPRPVAGVVGQLSERIDITFLEALADADISLLLVGPRDPRWAPGRFEELVARPHVRWTDRQPYESLPGWFAQMDVGVTPYARSAFNRASFPLKTLEYLAAGLPAVSTDLPATRWLDTDLITIADGPAAFVDAVRRAAVPRPELVAARRAFAAGHSWQARGEVLAAALGLVPSRTEETPTWQS</sequence>
<evidence type="ECO:0000313" key="1">
    <source>
        <dbReference type="EMBL" id="MCY1138182.1"/>
    </source>
</evidence>
<dbReference type="GO" id="GO:0016757">
    <property type="term" value="F:glycosyltransferase activity"/>
    <property type="evidence" value="ECO:0007669"/>
    <property type="project" value="UniProtKB-KW"/>
</dbReference>
<reference evidence="1" key="1">
    <citation type="submission" date="2022-11" db="EMBL/GenBank/DDBJ databases">
        <authorList>
            <person name="Somphong A."/>
            <person name="Phongsopitanun W."/>
        </authorList>
    </citation>
    <scope>NUCLEOTIDE SEQUENCE</scope>
    <source>
        <strain evidence="1">Pm04-4</strain>
    </source>
</reference>
<dbReference type="SUPFAM" id="SSF53756">
    <property type="entry name" value="UDP-Glycosyltransferase/glycogen phosphorylase"/>
    <property type="match status" value="1"/>
</dbReference>
<keyword evidence="2" id="KW-1185">Reference proteome</keyword>
<dbReference type="Pfam" id="PF13692">
    <property type="entry name" value="Glyco_trans_1_4"/>
    <property type="match status" value="1"/>
</dbReference>
<gene>
    <name evidence="1" type="ORF">OWR29_09250</name>
</gene>
<accession>A0ABT4AVF7</accession>
<organism evidence="1 2">
    <name type="scientific">Paractinoplanes pyxinae</name>
    <dbReference type="NCBI Taxonomy" id="2997416"/>
    <lineage>
        <taxon>Bacteria</taxon>
        <taxon>Bacillati</taxon>
        <taxon>Actinomycetota</taxon>
        <taxon>Actinomycetes</taxon>
        <taxon>Micromonosporales</taxon>
        <taxon>Micromonosporaceae</taxon>
        <taxon>Paractinoplanes</taxon>
    </lineage>
</organism>
<dbReference type="Gene3D" id="3.40.50.2000">
    <property type="entry name" value="Glycogen Phosphorylase B"/>
    <property type="match status" value="1"/>
</dbReference>
<dbReference type="EMBL" id="JAPNTZ010000003">
    <property type="protein sequence ID" value="MCY1138182.1"/>
    <property type="molecule type" value="Genomic_DNA"/>
</dbReference>
<keyword evidence="1" id="KW-0328">Glycosyltransferase</keyword>
<evidence type="ECO:0000313" key="2">
    <source>
        <dbReference type="Proteomes" id="UP001151002"/>
    </source>
</evidence>
<dbReference type="EC" id="2.4.-.-" evidence="1"/>
<dbReference type="RefSeq" id="WP_267562160.1">
    <property type="nucleotide sequence ID" value="NZ_JAPNTZ010000003.1"/>
</dbReference>
<comment type="caution">
    <text evidence="1">The sequence shown here is derived from an EMBL/GenBank/DDBJ whole genome shotgun (WGS) entry which is preliminary data.</text>
</comment>
<protein>
    <submittedName>
        <fullName evidence="1">Glycosyltransferase</fullName>
        <ecNumber evidence="1">2.4.-.-</ecNumber>
    </submittedName>
</protein>
<dbReference type="PANTHER" id="PTHR12526">
    <property type="entry name" value="GLYCOSYLTRANSFERASE"/>
    <property type="match status" value="1"/>
</dbReference>
<dbReference type="Proteomes" id="UP001151002">
    <property type="component" value="Unassembled WGS sequence"/>
</dbReference>
<keyword evidence="1" id="KW-0808">Transferase</keyword>
<name>A0ABT4AVF7_9ACTN</name>
<proteinExistence type="predicted"/>